<evidence type="ECO:0000313" key="1">
    <source>
        <dbReference type="EMBL" id="KAL3670893.1"/>
    </source>
</evidence>
<proteinExistence type="predicted"/>
<dbReference type="Proteomes" id="UP001632037">
    <property type="component" value="Unassembled WGS sequence"/>
</dbReference>
<organism evidence="1 2">
    <name type="scientific">Phytophthora oleae</name>
    <dbReference type="NCBI Taxonomy" id="2107226"/>
    <lineage>
        <taxon>Eukaryota</taxon>
        <taxon>Sar</taxon>
        <taxon>Stramenopiles</taxon>
        <taxon>Oomycota</taxon>
        <taxon>Peronosporomycetes</taxon>
        <taxon>Peronosporales</taxon>
        <taxon>Peronosporaceae</taxon>
        <taxon>Phytophthora</taxon>
    </lineage>
</organism>
<dbReference type="AlphaFoldDB" id="A0ABD3FVF5"/>
<protein>
    <submittedName>
        <fullName evidence="1">Uncharacterized protein</fullName>
    </submittedName>
</protein>
<gene>
    <name evidence="1" type="ORF">V7S43_004078</name>
</gene>
<reference evidence="1 2" key="1">
    <citation type="submission" date="2024-09" db="EMBL/GenBank/DDBJ databases">
        <title>Genome sequencing and assembly of Phytophthora oleae, isolate VK10A, causative agent of rot of olive drupes.</title>
        <authorList>
            <person name="Conti Taguali S."/>
            <person name="Riolo M."/>
            <person name="La Spada F."/>
            <person name="Cacciola S.O."/>
            <person name="Dionisio G."/>
        </authorList>
    </citation>
    <scope>NUCLEOTIDE SEQUENCE [LARGE SCALE GENOMIC DNA]</scope>
    <source>
        <strain evidence="1 2">VK10A</strain>
    </source>
</reference>
<sequence length="283" mass="32182">MLLQLLQNGSPGALMYGFAVFQAVNSLSCVPNVLTDRFSALTEVLIDSIFDWSCAVLYPIATLLYCYHNFDFDRDVYMTYLEKLPAGSFEHLARAFADPSEIALFRVSFDSLRINSFLDFVVRIGMNLAYCYRFERVLEVLVLLRHREIESNGVLKLARVQRPTSHQKPVPKALTAVFVLFSLAIILSSHKAISDSTQLCSVHPECVVFVYRWKSSDEHCLCLVLIDIDNAPKTYDEWIHPIDAFDTVKASASSGMLVSLQVTNRQLVEWPEELRKCQNLRAM</sequence>
<evidence type="ECO:0000313" key="2">
    <source>
        <dbReference type="Proteomes" id="UP001632037"/>
    </source>
</evidence>
<accession>A0ABD3FVF5</accession>
<keyword evidence="2" id="KW-1185">Reference proteome</keyword>
<name>A0ABD3FVF5_9STRA</name>
<dbReference type="EMBL" id="JBIMZQ010000006">
    <property type="protein sequence ID" value="KAL3670893.1"/>
    <property type="molecule type" value="Genomic_DNA"/>
</dbReference>
<comment type="caution">
    <text evidence="1">The sequence shown here is derived from an EMBL/GenBank/DDBJ whole genome shotgun (WGS) entry which is preliminary data.</text>
</comment>